<proteinExistence type="predicted"/>
<dbReference type="InterPro" id="IPR036188">
    <property type="entry name" value="FAD/NAD-bd_sf"/>
</dbReference>
<dbReference type="SUPFAM" id="SSF54373">
    <property type="entry name" value="FAD-linked reductases, C-terminal domain"/>
    <property type="match status" value="1"/>
</dbReference>
<sequence length="402" mass="42951">MKEKVIVVGAGAIGLSIAYELCQRGAQVTVVDRDQVFDSRASSTSSSTYSGSAVATRRSASSWAASGILPPANFDSATDPIDQLRGYSHRLFPRWADQLRQTTGIDCQLERCGGWYLADTPGEIAAMMGMVNYWQELAIECEAKSLAELATKEPLLSPWASSAKAKAWWVPDEYQIRTPSLLAALTAACQANGAELIGGANVIDVDETGASTHVTIDHTGKRSKLIADAIVVCGGSWTGSVAARLKLSHSLIPIRGQILLLDMGHRQLSGVINFGNRYLVPRQNGSVLVGSCEEEVGHQHGTTPSILADLREFIRNVCPELARATQITAWSGLRPMTFDGFPMIGKLPDSDAIYVASGHYRSGIHLAPATAVCIADTIEGATPPLSIQPFAVGKQQQQTTAC</sequence>
<accession>A0ABT7PJB5</accession>
<dbReference type="InterPro" id="IPR006076">
    <property type="entry name" value="FAD-dep_OxRdtase"/>
</dbReference>
<evidence type="ECO:0000259" key="2">
    <source>
        <dbReference type="Pfam" id="PF01266"/>
    </source>
</evidence>
<keyword evidence="1 3" id="KW-0560">Oxidoreductase</keyword>
<organism evidence="3 4">
    <name type="scientific">Roseiconus lacunae</name>
    <dbReference type="NCBI Taxonomy" id="2605694"/>
    <lineage>
        <taxon>Bacteria</taxon>
        <taxon>Pseudomonadati</taxon>
        <taxon>Planctomycetota</taxon>
        <taxon>Planctomycetia</taxon>
        <taxon>Pirellulales</taxon>
        <taxon>Pirellulaceae</taxon>
        <taxon>Roseiconus</taxon>
    </lineage>
</organism>
<feature type="domain" description="FAD dependent oxidoreductase" evidence="2">
    <location>
        <begin position="4"/>
        <end position="376"/>
    </location>
</feature>
<dbReference type="Gene3D" id="3.30.9.10">
    <property type="entry name" value="D-Amino Acid Oxidase, subunit A, domain 2"/>
    <property type="match status" value="1"/>
</dbReference>
<dbReference type="RefSeq" id="WP_289163913.1">
    <property type="nucleotide sequence ID" value="NZ_JASZZN010000008.1"/>
</dbReference>
<evidence type="ECO:0000313" key="4">
    <source>
        <dbReference type="Proteomes" id="UP001239462"/>
    </source>
</evidence>
<dbReference type="Gene3D" id="3.50.50.60">
    <property type="entry name" value="FAD/NAD(P)-binding domain"/>
    <property type="match status" value="1"/>
</dbReference>
<dbReference type="SUPFAM" id="SSF51905">
    <property type="entry name" value="FAD/NAD(P)-binding domain"/>
    <property type="match status" value="1"/>
</dbReference>
<dbReference type="EC" id="1.-.-.-" evidence="3"/>
<dbReference type="Proteomes" id="UP001239462">
    <property type="component" value="Unassembled WGS sequence"/>
</dbReference>
<evidence type="ECO:0000313" key="3">
    <source>
        <dbReference type="EMBL" id="MDM4016276.1"/>
    </source>
</evidence>
<comment type="caution">
    <text evidence="3">The sequence shown here is derived from an EMBL/GenBank/DDBJ whole genome shotgun (WGS) entry which is preliminary data.</text>
</comment>
<dbReference type="PANTHER" id="PTHR13847">
    <property type="entry name" value="SARCOSINE DEHYDROGENASE-RELATED"/>
    <property type="match status" value="1"/>
</dbReference>
<reference evidence="3 4" key="1">
    <citation type="submission" date="2023-06" db="EMBL/GenBank/DDBJ databases">
        <title>Roseiconus lacunae JC819 isolated from Gulf of Mannar region, Tamil Nadu.</title>
        <authorList>
            <person name="Pk S."/>
            <person name="Ch S."/>
            <person name="Ch V.R."/>
        </authorList>
    </citation>
    <scope>NUCLEOTIDE SEQUENCE [LARGE SCALE GENOMIC DNA]</scope>
    <source>
        <strain evidence="3 4">JC819</strain>
    </source>
</reference>
<dbReference type="GO" id="GO:0016491">
    <property type="term" value="F:oxidoreductase activity"/>
    <property type="evidence" value="ECO:0007669"/>
    <property type="project" value="UniProtKB-KW"/>
</dbReference>
<dbReference type="PANTHER" id="PTHR13847:SF289">
    <property type="entry name" value="GLYCINE OXIDASE"/>
    <property type="match status" value="1"/>
</dbReference>
<keyword evidence="4" id="KW-1185">Reference proteome</keyword>
<gene>
    <name evidence="3" type="ORF">QTN89_12610</name>
</gene>
<name>A0ABT7PJB5_9BACT</name>
<protein>
    <submittedName>
        <fullName evidence="3">FAD-dependent oxidoreductase</fullName>
        <ecNumber evidence="3">1.-.-.-</ecNumber>
    </submittedName>
</protein>
<dbReference type="EMBL" id="JASZZN010000008">
    <property type="protein sequence ID" value="MDM4016276.1"/>
    <property type="molecule type" value="Genomic_DNA"/>
</dbReference>
<dbReference type="Pfam" id="PF01266">
    <property type="entry name" value="DAO"/>
    <property type="match status" value="1"/>
</dbReference>
<evidence type="ECO:0000256" key="1">
    <source>
        <dbReference type="ARBA" id="ARBA00023002"/>
    </source>
</evidence>